<dbReference type="InterPro" id="IPR006311">
    <property type="entry name" value="TAT_signal"/>
</dbReference>
<dbReference type="GO" id="GO:0030246">
    <property type="term" value="F:carbohydrate binding"/>
    <property type="evidence" value="ECO:0007669"/>
    <property type="project" value="InterPro"/>
</dbReference>
<dbReference type="KEGG" id="acij:JS278_00360"/>
<proteinExistence type="predicted"/>
<feature type="domain" description="Chitin-binding type-3" evidence="4">
    <location>
        <begin position="1136"/>
        <end position="1179"/>
    </location>
</feature>
<sequence>MRSQRSARTRRLLSTATAVAMVGTALAAAPAASAAPTTQSSTPVVGAETLAPGAGAAGPMDLTGEGGIDWLHPTGSGVEQKKTDDHALGLKALDASLRVATLTDSPVRMSWSDGTSTSSKTGATDGAVYNNQSLPAGDVSSQKVGYTLTVAPAQQTRRLTVVTGGWQADSTFTVASTASSDPIYTKKLSTQGSALVKRYTVTIAAGQGATITSKLTRTYNQAGNVSLMAATLADDVVSPAVAFAQTPSTMNLTKEGTVDWLHLSGATVNRSADGDGSLQFSKRDADGTINKQSDNPVTWSWSNGTPTTSQSGTQAGAYFKTRDSDVTKPWGWNLSVAASKARTLQFVAGVYQSSATVSVDLGEGPAAATTLSTTSGSVTKLYTVHIPAGSAATVSAQLNRTSGNVTLAGAALSNTDGSADLTRLIAQVGDSDVEGTDDFTGTQLDTELAAAKAAQNGSAEAVATAWTRLSAAFVAAQNGAGDAQYTFNSNAGLTSSFGWEGDKNAPIAFIDGSYRLRDQSNTMITFGVPDIPGKIKWYNAEGYLPSFISEYSKNGLDITVQSFSDEATVDGNRFEIAYSRMTVRNGNSTAVALPKVSRKLIGLTASITQTTVAPGATVTRDYAVGADRFGGSYAWPSDEKIAALGSFDTHYRHMRSYWNKRVSGIAQITALPDKRLIDAYKAGYIYTLIIRDDVDGQKQLHVGENGYDRMYDHDTIGIVSTLLTMGDFTYAKDYLATLPAQLQYQDAKWKYSAPFAIYLQRTGDATFVKQHFDTIKENTRTIAADREDGGAGVMKITNAIDSNGHWTVDNWSALYGLSTYRYVATTLGQTAEADWAKAEYDSLLKAVTAKITATQTAKNLTYIPMAVDQANEEGPRKDPRDANWASMFLFGGWGWGSYLYGMPQASSMLTQIDQTYAYGIERRKDVSDSPYNFGGYPHGYYSSAYNAGYGSAALRGEKYRDIGIKAYQFMIDHSQSGPFGWWEGVNYPSDTSPWNISHASGGGGSNQHMWGQAMGSNVLWDALISLKSDGSVILGRGVPSEWVAAGKKVAVSNFPVSNGGRIGYSMTTSGKTVTVRLTGDRAKVSATSIELAAARGNISKVRLLGAGSALAGIDQAGGRVRVPKGTTEVRITLGRPAAWSARATYDVGDVVAFDGSTWQAGWWTRGQKPGSPTGAWQEMKADSDGVAAWTASRVFTAGEVATYRGVTYRAKWWTRNQVPGVSSGPWEVMK</sequence>
<keyword evidence="6" id="KW-1185">Reference proteome</keyword>
<dbReference type="CDD" id="cd12215">
    <property type="entry name" value="ChiC_BD"/>
    <property type="match status" value="2"/>
</dbReference>
<dbReference type="GO" id="GO:0005975">
    <property type="term" value="P:carbohydrate metabolic process"/>
    <property type="evidence" value="ECO:0007669"/>
    <property type="project" value="InterPro"/>
</dbReference>
<feature type="domain" description="Chitin-binding type-3" evidence="4">
    <location>
        <begin position="1186"/>
        <end position="1229"/>
    </location>
</feature>
<dbReference type="Gene3D" id="2.10.10.20">
    <property type="entry name" value="Carbohydrate-binding module superfamily 5/12"/>
    <property type="match status" value="2"/>
</dbReference>
<organism evidence="5 6">
    <name type="scientific">Acidipropionibacterium virtanenii</name>
    <dbReference type="NCBI Taxonomy" id="2057246"/>
    <lineage>
        <taxon>Bacteria</taxon>
        <taxon>Bacillati</taxon>
        <taxon>Actinomycetota</taxon>
        <taxon>Actinomycetes</taxon>
        <taxon>Propionibacteriales</taxon>
        <taxon>Propionibacteriaceae</taxon>
        <taxon>Acidipropionibacterium</taxon>
    </lineage>
</organism>
<dbReference type="OrthoDB" id="9802318at2"/>
<dbReference type="AlphaFoldDB" id="A0A344UQK9"/>
<dbReference type="SMART" id="SM00495">
    <property type="entry name" value="ChtBD3"/>
    <property type="match status" value="2"/>
</dbReference>
<reference evidence="5 6" key="1">
    <citation type="submission" date="2017-12" db="EMBL/GenBank/DDBJ databases">
        <title>The whole genome sequence of the Acidipropionibacterium virtanenii sp. nov. type strain JS278.</title>
        <authorList>
            <person name="Laine P."/>
            <person name="Deptula P."/>
            <person name="Varmanen P."/>
            <person name="Auvinen P."/>
        </authorList>
    </citation>
    <scope>NUCLEOTIDE SEQUENCE [LARGE SCALE GENOMIC DNA]</scope>
    <source>
        <strain evidence="5 6">JS278</strain>
    </source>
</reference>
<dbReference type="InterPro" id="IPR003610">
    <property type="entry name" value="CBM5/12"/>
</dbReference>
<gene>
    <name evidence="5" type="ORF">JS278_00360</name>
</gene>
<dbReference type="SUPFAM" id="SSF48208">
    <property type="entry name" value="Six-hairpin glycosidases"/>
    <property type="match status" value="1"/>
</dbReference>
<dbReference type="InterPro" id="IPR036573">
    <property type="entry name" value="CBM_sf_5/12"/>
</dbReference>
<keyword evidence="3" id="KW-0732">Signal</keyword>
<protein>
    <recommendedName>
        <fullName evidence="4">Chitin-binding type-3 domain-containing protein</fullName>
    </recommendedName>
</protein>
<dbReference type="GO" id="GO:0005576">
    <property type="term" value="C:extracellular region"/>
    <property type="evidence" value="ECO:0007669"/>
    <property type="project" value="InterPro"/>
</dbReference>
<keyword evidence="1" id="KW-0378">Hydrolase</keyword>
<dbReference type="PROSITE" id="PS51318">
    <property type="entry name" value="TAT"/>
    <property type="match status" value="1"/>
</dbReference>
<feature type="compositionally biased region" description="Polar residues" evidence="2">
    <location>
        <begin position="289"/>
        <end position="314"/>
    </location>
</feature>
<feature type="region of interest" description="Disordered" evidence="2">
    <location>
        <begin position="282"/>
        <end position="316"/>
    </location>
</feature>
<accession>A0A344UQK9</accession>
<evidence type="ECO:0000256" key="3">
    <source>
        <dbReference type="SAM" id="SignalP"/>
    </source>
</evidence>
<evidence type="ECO:0000256" key="1">
    <source>
        <dbReference type="ARBA" id="ARBA00022801"/>
    </source>
</evidence>
<dbReference type="SUPFAM" id="SSF51055">
    <property type="entry name" value="Carbohydrate binding domain"/>
    <property type="match status" value="2"/>
</dbReference>
<dbReference type="RefSeq" id="WP_114043700.1">
    <property type="nucleotide sequence ID" value="NZ_CP025198.1"/>
</dbReference>
<dbReference type="InterPro" id="IPR008928">
    <property type="entry name" value="6-hairpin_glycosidase_sf"/>
</dbReference>
<evidence type="ECO:0000313" key="5">
    <source>
        <dbReference type="EMBL" id="AXE37557.1"/>
    </source>
</evidence>
<feature type="chain" id="PRO_5038392022" description="Chitin-binding type-3 domain-containing protein" evidence="3">
    <location>
        <begin position="28"/>
        <end position="1230"/>
    </location>
</feature>
<evidence type="ECO:0000259" key="4">
    <source>
        <dbReference type="SMART" id="SM00495"/>
    </source>
</evidence>
<dbReference type="EMBL" id="CP025198">
    <property type="protein sequence ID" value="AXE37557.1"/>
    <property type="molecule type" value="Genomic_DNA"/>
</dbReference>
<evidence type="ECO:0000313" key="6">
    <source>
        <dbReference type="Proteomes" id="UP000251995"/>
    </source>
</evidence>
<evidence type="ECO:0000256" key="2">
    <source>
        <dbReference type="SAM" id="MobiDB-lite"/>
    </source>
</evidence>
<feature type="signal peptide" evidence="3">
    <location>
        <begin position="1"/>
        <end position="27"/>
    </location>
</feature>
<name>A0A344UQK9_9ACTN</name>
<dbReference type="Pfam" id="PF02839">
    <property type="entry name" value="CBM_5_12"/>
    <property type="match status" value="2"/>
</dbReference>
<dbReference type="GO" id="GO:0004553">
    <property type="term" value="F:hydrolase activity, hydrolyzing O-glycosyl compounds"/>
    <property type="evidence" value="ECO:0007669"/>
    <property type="project" value="InterPro"/>
</dbReference>
<dbReference type="Proteomes" id="UP000251995">
    <property type="component" value="Chromosome"/>
</dbReference>